<feature type="transmembrane region" description="Helical" evidence="1">
    <location>
        <begin position="89"/>
        <end position="109"/>
    </location>
</feature>
<dbReference type="EMBL" id="SNZW01000014">
    <property type="protein sequence ID" value="TDS15032.1"/>
    <property type="molecule type" value="Genomic_DNA"/>
</dbReference>
<feature type="transmembrane region" description="Helical" evidence="1">
    <location>
        <begin position="64"/>
        <end position="83"/>
    </location>
</feature>
<evidence type="ECO:0008006" key="4">
    <source>
        <dbReference type="Google" id="ProtNLM"/>
    </source>
</evidence>
<accession>A0A4R7D3Y8</accession>
<dbReference type="OrthoDB" id="9808543at2"/>
<sequence>MKNRLFTLIILLTVVFYAIAGYHFLTGWHPLVMMFIAITIGLCINSLIYVFLNIIGKGSKNIPMKTVTAILGGIIVFIILKYIGFGWPVLFYSAIAVIGILLCISIYLFQIKRTALSSIFLVLMLIGAGYMLFVLAGSGSDPYDKEIPLAFSNDNGFPPTEVLFDNPAASGDFSINTFTYGSGTDEQRTEFSRGVKYKTNTVDGTWLIPDWTGKKKKWRERYWGFGSDNFPLNGRVYMPQGEGPFPLTLIVHGNHNMIDYSDDGYGYLGSLLASRGIIAVSVDENFLNGHWSGDFRGKEMPARAWLLLKHLELWRNWNNEEGHELEHKVDMDNIMFVGHSRGGEAVSIAAAFNPLPYFPDQAKEKFDFNFNIKGVVALAPTDYRYDRKIVLNNINFLSIQGSYDADEVSFWGMRPYRRLEYTDSISRFKSGVYIHHANHGQFNSTWGNSDFGAPSKWLLNLNPLLKEEQQQEAAKVFISAFAEATLKNNQEYRGLFKNVSVAKQWLPVEHYLTSYESSNHKTIANFEEDIDITTAKDSTIIKGVNLALWKEQNLPTRDEGSQENNAVILGWDYKNDTSSSDKAMYELRLSTDDSIAITTNSTLQFTLGAGNHEWLDINLTEKQKEAKNEDDKREVPQLDFTIQLTDASGQTSALKVSDIKGIPKPLKTRFTKFAFLDKEMIGEDWEVQLQTYHLPLEKFTSINPELNLEEVSNITFIFDQTDYGVMVLDEIGVSGS</sequence>
<protein>
    <recommendedName>
        <fullName evidence="4">Chlorophyllase-like protein</fullName>
    </recommendedName>
</protein>
<keyword evidence="1" id="KW-1133">Transmembrane helix</keyword>
<dbReference type="AlphaFoldDB" id="A0A4R7D3Y8"/>
<evidence type="ECO:0000313" key="3">
    <source>
        <dbReference type="Proteomes" id="UP000295274"/>
    </source>
</evidence>
<keyword evidence="1" id="KW-0472">Membrane</keyword>
<feature type="transmembrane region" description="Helical" evidence="1">
    <location>
        <begin position="5"/>
        <end position="25"/>
    </location>
</feature>
<evidence type="ECO:0000313" key="2">
    <source>
        <dbReference type="EMBL" id="TDS15032.1"/>
    </source>
</evidence>
<dbReference type="Gene3D" id="3.40.50.1820">
    <property type="entry name" value="alpha/beta hydrolase"/>
    <property type="match status" value="1"/>
</dbReference>
<reference evidence="2 3" key="1">
    <citation type="submission" date="2019-03" db="EMBL/GenBank/DDBJ databases">
        <title>Genomic Encyclopedia of Type Strains, Phase III (KMG-III): the genomes of soil and plant-associated and newly described type strains.</title>
        <authorList>
            <person name="Whitman W."/>
        </authorList>
    </citation>
    <scope>NUCLEOTIDE SEQUENCE [LARGE SCALE GENOMIC DNA]</scope>
    <source>
        <strain evidence="2 3">CECT 8455</strain>
    </source>
</reference>
<dbReference type="InterPro" id="IPR029058">
    <property type="entry name" value="AB_hydrolase_fold"/>
</dbReference>
<comment type="caution">
    <text evidence="2">The sequence shown here is derived from an EMBL/GenBank/DDBJ whole genome shotgun (WGS) entry which is preliminary data.</text>
</comment>
<feature type="transmembrane region" description="Helical" evidence="1">
    <location>
        <begin position="116"/>
        <end position="136"/>
    </location>
</feature>
<dbReference type="RefSeq" id="WP_133672674.1">
    <property type="nucleotide sequence ID" value="NZ_SNZW01000014.1"/>
</dbReference>
<keyword evidence="1" id="KW-0812">Transmembrane</keyword>
<gene>
    <name evidence="2" type="ORF">DFQ03_1666</name>
</gene>
<organism evidence="2 3">
    <name type="scientific">Maribacter caenipelagi</name>
    <dbReference type="NCBI Taxonomy" id="1447781"/>
    <lineage>
        <taxon>Bacteria</taxon>
        <taxon>Pseudomonadati</taxon>
        <taxon>Bacteroidota</taxon>
        <taxon>Flavobacteriia</taxon>
        <taxon>Flavobacteriales</taxon>
        <taxon>Flavobacteriaceae</taxon>
        <taxon>Maribacter</taxon>
    </lineage>
</organism>
<name>A0A4R7D3Y8_9FLAO</name>
<evidence type="ECO:0000256" key="1">
    <source>
        <dbReference type="SAM" id="Phobius"/>
    </source>
</evidence>
<proteinExistence type="predicted"/>
<dbReference type="Proteomes" id="UP000295274">
    <property type="component" value="Unassembled WGS sequence"/>
</dbReference>
<feature type="transmembrane region" description="Helical" evidence="1">
    <location>
        <begin position="31"/>
        <end position="52"/>
    </location>
</feature>
<dbReference type="SUPFAM" id="SSF53474">
    <property type="entry name" value="alpha/beta-Hydrolases"/>
    <property type="match status" value="1"/>
</dbReference>
<keyword evidence="3" id="KW-1185">Reference proteome</keyword>